<accession>A0A4U5PLK3</accession>
<dbReference type="SUPFAM" id="SSF48371">
    <property type="entry name" value="ARM repeat"/>
    <property type="match status" value="1"/>
</dbReference>
<dbReference type="InterPro" id="IPR016024">
    <property type="entry name" value="ARM-type_fold"/>
</dbReference>
<dbReference type="AlphaFoldDB" id="A0A4U5PLK3"/>
<dbReference type="InterPro" id="IPR011989">
    <property type="entry name" value="ARM-like"/>
</dbReference>
<dbReference type="STRING" id="34508.A0A4U5PLK3"/>
<dbReference type="PANTHER" id="PTHR45994">
    <property type="entry name" value="FI21225P1"/>
    <property type="match status" value="1"/>
</dbReference>
<keyword evidence="2" id="KW-0963">Cytoplasm</keyword>
<organism evidence="3 4">
    <name type="scientific">Steinernema carpocapsae</name>
    <name type="common">Entomopathogenic nematode</name>
    <dbReference type="NCBI Taxonomy" id="34508"/>
    <lineage>
        <taxon>Eukaryota</taxon>
        <taxon>Metazoa</taxon>
        <taxon>Ecdysozoa</taxon>
        <taxon>Nematoda</taxon>
        <taxon>Chromadorea</taxon>
        <taxon>Rhabditida</taxon>
        <taxon>Tylenchina</taxon>
        <taxon>Panagrolaimomorpha</taxon>
        <taxon>Strongyloidoidea</taxon>
        <taxon>Steinernematidae</taxon>
        <taxon>Steinernema</taxon>
    </lineage>
</organism>
<reference evidence="3 4" key="2">
    <citation type="journal article" date="2019" name="G3 (Bethesda)">
        <title>Hybrid Assembly of the Genome of the Entomopathogenic Nematode Steinernema carpocapsae Identifies the X-Chromosome.</title>
        <authorList>
            <person name="Serra L."/>
            <person name="Macchietto M."/>
            <person name="Macias-Munoz A."/>
            <person name="McGill C.J."/>
            <person name="Rodriguez I.M."/>
            <person name="Rodriguez B."/>
            <person name="Murad R."/>
            <person name="Mortazavi A."/>
        </authorList>
    </citation>
    <scope>NUCLEOTIDE SEQUENCE [LARGE SCALE GENOMIC DNA]</scope>
    <source>
        <strain evidence="3 4">ALL</strain>
    </source>
</reference>
<gene>
    <name evidence="3" type="ORF">L596_010796</name>
</gene>
<name>A0A4U5PLK3_STECR</name>
<dbReference type="Gene3D" id="1.25.10.10">
    <property type="entry name" value="Leucine-rich Repeat Variant"/>
    <property type="match status" value="1"/>
</dbReference>
<keyword evidence="4" id="KW-1185">Reference proteome</keyword>
<dbReference type="OrthoDB" id="199930at2759"/>
<dbReference type="EMBL" id="AZBU02000002">
    <property type="protein sequence ID" value="TKR96834.1"/>
    <property type="molecule type" value="Genomic_DNA"/>
</dbReference>
<comment type="subcellular location">
    <subcellularLocation>
        <location evidence="1">Cytoplasm</location>
    </subcellularLocation>
</comment>
<evidence type="ECO:0000256" key="2">
    <source>
        <dbReference type="ARBA" id="ARBA00022490"/>
    </source>
</evidence>
<evidence type="ECO:0000256" key="1">
    <source>
        <dbReference type="ARBA" id="ARBA00004496"/>
    </source>
</evidence>
<dbReference type="Proteomes" id="UP000298663">
    <property type="component" value="Unassembled WGS sequence"/>
</dbReference>
<reference evidence="3 4" key="1">
    <citation type="journal article" date="2015" name="Genome Biol.">
        <title>Comparative genomics of Steinernema reveals deeply conserved gene regulatory networks.</title>
        <authorList>
            <person name="Dillman A.R."/>
            <person name="Macchietto M."/>
            <person name="Porter C.F."/>
            <person name="Rogers A."/>
            <person name="Williams B."/>
            <person name="Antoshechkin I."/>
            <person name="Lee M.M."/>
            <person name="Goodwin Z."/>
            <person name="Lu X."/>
            <person name="Lewis E.E."/>
            <person name="Goodrich-Blair H."/>
            <person name="Stock S.P."/>
            <person name="Adams B.J."/>
            <person name="Sternberg P.W."/>
            <person name="Mortazavi A."/>
        </authorList>
    </citation>
    <scope>NUCLEOTIDE SEQUENCE [LARGE SCALE GENOMIC DNA]</scope>
    <source>
        <strain evidence="3 4">ALL</strain>
    </source>
</reference>
<sequence>MSELLHPDIEGRANYDALLTLTNLASVSDSVRKRIMKEKVIPKTEEFWFMMDHDDLRAAAAELLLNMLS</sequence>
<evidence type="ECO:0000313" key="3">
    <source>
        <dbReference type="EMBL" id="TKR96834.1"/>
    </source>
</evidence>
<proteinExistence type="predicted"/>
<dbReference type="GO" id="GO:0005737">
    <property type="term" value="C:cytoplasm"/>
    <property type="evidence" value="ECO:0007669"/>
    <property type="project" value="UniProtKB-SubCell"/>
</dbReference>
<dbReference type="GO" id="GO:0051879">
    <property type="term" value="F:Hsp90 protein binding"/>
    <property type="evidence" value="ECO:0007669"/>
    <property type="project" value="TreeGrafter"/>
</dbReference>
<comment type="caution">
    <text evidence="3">The sequence shown here is derived from an EMBL/GenBank/DDBJ whole genome shotgun (WGS) entry which is preliminary data.</text>
</comment>
<evidence type="ECO:0000313" key="4">
    <source>
        <dbReference type="Proteomes" id="UP000298663"/>
    </source>
</evidence>
<dbReference type="PANTHER" id="PTHR45994:SF1">
    <property type="entry name" value="FI21225P1"/>
    <property type="match status" value="1"/>
</dbReference>
<protein>
    <submittedName>
        <fullName evidence="3">Uncharacterized protein</fullName>
    </submittedName>
</protein>